<keyword evidence="3" id="KW-1185">Reference proteome</keyword>
<protein>
    <submittedName>
        <fullName evidence="2">Uncharacterized protein</fullName>
    </submittedName>
</protein>
<dbReference type="Proteomes" id="UP001564760">
    <property type="component" value="Unassembled WGS sequence"/>
</dbReference>
<comment type="caution">
    <text evidence="2">The sequence shown here is derived from an EMBL/GenBank/DDBJ whole genome shotgun (WGS) entry which is preliminary data.</text>
</comment>
<sequence length="176" mass="19113">MTMTPHLISEFLAPWALAVLSYPILLRSARCLVVSGPRVAASVLTRRPPYGKGHYRPFKRRDVESLASLAVASAALALLIDGLVPGPQWWTHPLTSGWEISFGFAMVAVAVAEPLLSVMAALLTAMIGLALVSWLSEPVDDEPESPTRMQTARRASAQAWNTTFRRGRLAREAGHA</sequence>
<evidence type="ECO:0000313" key="3">
    <source>
        <dbReference type="Proteomes" id="UP001564760"/>
    </source>
</evidence>
<dbReference type="EMBL" id="JBGEDP010000002">
    <property type="protein sequence ID" value="MEY8018936.1"/>
    <property type="molecule type" value="Genomic_DNA"/>
</dbReference>
<dbReference type="RefSeq" id="WP_369741984.1">
    <property type="nucleotide sequence ID" value="NZ_JBGEDP010000002.1"/>
</dbReference>
<proteinExistence type="predicted"/>
<keyword evidence="1" id="KW-0812">Transmembrane</keyword>
<evidence type="ECO:0000256" key="1">
    <source>
        <dbReference type="SAM" id="Phobius"/>
    </source>
</evidence>
<accession>A0ABV4C8R6</accession>
<organism evidence="2 3">
    <name type="scientific">Mycobacterium servetii</name>
    <dbReference type="NCBI Taxonomy" id="3237418"/>
    <lineage>
        <taxon>Bacteria</taxon>
        <taxon>Bacillati</taxon>
        <taxon>Actinomycetota</taxon>
        <taxon>Actinomycetes</taxon>
        <taxon>Mycobacteriales</taxon>
        <taxon>Mycobacteriaceae</taxon>
        <taxon>Mycobacterium</taxon>
    </lineage>
</organism>
<keyword evidence="1" id="KW-0472">Membrane</keyword>
<name>A0ABV4C8R6_9MYCO</name>
<evidence type="ECO:0000313" key="2">
    <source>
        <dbReference type="EMBL" id="MEY8018936.1"/>
    </source>
</evidence>
<gene>
    <name evidence="2" type="ORF">AB8998_30260</name>
</gene>
<reference evidence="2 3" key="1">
    <citation type="submission" date="2024-08" db="EMBL/GenBank/DDBJ databases">
        <title>Mycobacterium servetensis sp. nov., a novel rapid-growing mycobacterial species recovered from a human patient in Zaragoza, Spain.</title>
        <authorList>
            <person name="Tristancho-Baro A.I."/>
            <person name="Buenestado-Serrano S."/>
            <person name="Garcia De Viedma D."/>
            <person name="Milagro-Beamonte A."/>
            <person name="Burillo N."/>
            <person name="Sanz S."/>
            <person name="Lopez-Calleja A.I."/>
            <person name="Penas-Utrilla D."/>
            <person name="Guardingo M."/>
            <person name="Garcia M.J."/>
            <person name="Vinuelas-Bayon J."/>
        </authorList>
    </citation>
    <scope>NUCLEOTIDE SEQUENCE [LARGE SCALE GENOMIC DNA]</scope>
    <source>
        <strain evidence="3">HUMS_12744610</strain>
    </source>
</reference>
<feature type="transmembrane region" description="Helical" evidence="1">
    <location>
        <begin position="66"/>
        <end position="84"/>
    </location>
</feature>
<keyword evidence="1" id="KW-1133">Transmembrane helix</keyword>
<feature type="transmembrane region" description="Helical" evidence="1">
    <location>
        <begin position="104"/>
        <end position="132"/>
    </location>
</feature>